<dbReference type="Pfam" id="PF08281">
    <property type="entry name" value="Sigma70_r4_2"/>
    <property type="match status" value="1"/>
</dbReference>
<dbReference type="InterPro" id="IPR013249">
    <property type="entry name" value="RNA_pol_sigma70_r4_t2"/>
</dbReference>
<sequence length="179" mass="20751">MSVAENDTSLHWFDDEIKTVQTRLKSYLQSSLGNRSDAEDVLQETNLVLWRKREDFERGTSFWAWAQRVAFFQLMAFRKKRSRSRLVLDDEVVHLLAVEAPEVFAGQRDPREKSLQACLASLPERQRELITRHYFQRESLKTLASAHSSSVAAIGQTLYRARHNLQLCLQKKNPNSSES</sequence>
<dbReference type="InterPro" id="IPR007627">
    <property type="entry name" value="RNA_pol_sigma70_r2"/>
</dbReference>
<dbReference type="InterPro" id="IPR039425">
    <property type="entry name" value="RNA_pol_sigma-70-like"/>
</dbReference>
<dbReference type="Proteomes" id="UP000604083">
    <property type="component" value="Unassembled WGS sequence"/>
</dbReference>
<dbReference type="Pfam" id="PF04542">
    <property type="entry name" value="Sigma70_r2"/>
    <property type="match status" value="1"/>
</dbReference>
<dbReference type="RefSeq" id="WP_200390143.1">
    <property type="nucleotide sequence ID" value="NZ_JAENIO010000002.1"/>
</dbReference>
<dbReference type="InterPro" id="IPR014331">
    <property type="entry name" value="RNA_pol_sigma70_ECF_RHOBA"/>
</dbReference>
<feature type="domain" description="RNA polymerase sigma-70 region 2" evidence="5">
    <location>
        <begin position="18"/>
        <end position="82"/>
    </location>
</feature>
<evidence type="ECO:0000256" key="2">
    <source>
        <dbReference type="ARBA" id="ARBA00023015"/>
    </source>
</evidence>
<evidence type="ECO:0000313" key="7">
    <source>
        <dbReference type="EMBL" id="MBK1832712.1"/>
    </source>
</evidence>
<dbReference type="GO" id="GO:0006352">
    <property type="term" value="P:DNA-templated transcription initiation"/>
    <property type="evidence" value="ECO:0007669"/>
    <property type="project" value="InterPro"/>
</dbReference>
<evidence type="ECO:0000313" key="8">
    <source>
        <dbReference type="Proteomes" id="UP000604083"/>
    </source>
</evidence>
<dbReference type="EMBL" id="JAENIO010000002">
    <property type="protein sequence ID" value="MBK1832712.1"/>
    <property type="molecule type" value="Genomic_DNA"/>
</dbReference>
<evidence type="ECO:0000259" key="6">
    <source>
        <dbReference type="Pfam" id="PF08281"/>
    </source>
</evidence>
<dbReference type="InterPro" id="IPR014284">
    <property type="entry name" value="RNA_pol_sigma-70_dom"/>
</dbReference>
<name>A0A934VL02_9BACT</name>
<feature type="domain" description="RNA polymerase sigma factor 70 region 4 type 2" evidence="6">
    <location>
        <begin position="114"/>
        <end position="162"/>
    </location>
</feature>
<dbReference type="Gene3D" id="1.10.10.10">
    <property type="entry name" value="Winged helix-like DNA-binding domain superfamily/Winged helix DNA-binding domain"/>
    <property type="match status" value="1"/>
</dbReference>
<reference evidence="7" key="1">
    <citation type="submission" date="2021-01" db="EMBL/GenBank/DDBJ databases">
        <title>Modified the classification status of verrucomicrobia.</title>
        <authorList>
            <person name="Feng X."/>
        </authorList>
    </citation>
    <scope>NUCLEOTIDE SEQUENCE</scope>
    <source>
        <strain evidence="7">KCTC 12986</strain>
    </source>
</reference>
<evidence type="ECO:0000256" key="4">
    <source>
        <dbReference type="ARBA" id="ARBA00023163"/>
    </source>
</evidence>
<dbReference type="InterPro" id="IPR013325">
    <property type="entry name" value="RNA_pol_sigma_r2"/>
</dbReference>
<keyword evidence="3" id="KW-0731">Sigma factor</keyword>
<comment type="similarity">
    <text evidence="1">Belongs to the sigma-70 factor family. ECF subfamily.</text>
</comment>
<keyword evidence="4" id="KW-0804">Transcription</keyword>
<dbReference type="Gene3D" id="1.10.1740.10">
    <property type="match status" value="1"/>
</dbReference>
<dbReference type="PANTHER" id="PTHR43133:SF51">
    <property type="entry name" value="RNA POLYMERASE SIGMA FACTOR"/>
    <property type="match status" value="1"/>
</dbReference>
<gene>
    <name evidence="7" type="ORF">JIN78_01450</name>
</gene>
<dbReference type="NCBIfam" id="TIGR02937">
    <property type="entry name" value="sigma70-ECF"/>
    <property type="match status" value="1"/>
</dbReference>
<dbReference type="PANTHER" id="PTHR43133">
    <property type="entry name" value="RNA POLYMERASE ECF-TYPE SIGMA FACTO"/>
    <property type="match status" value="1"/>
</dbReference>
<dbReference type="SUPFAM" id="SSF88946">
    <property type="entry name" value="Sigma2 domain of RNA polymerase sigma factors"/>
    <property type="match status" value="1"/>
</dbReference>
<dbReference type="InterPro" id="IPR036388">
    <property type="entry name" value="WH-like_DNA-bd_sf"/>
</dbReference>
<evidence type="ECO:0000256" key="1">
    <source>
        <dbReference type="ARBA" id="ARBA00010641"/>
    </source>
</evidence>
<dbReference type="InterPro" id="IPR013324">
    <property type="entry name" value="RNA_pol_sigma_r3/r4-like"/>
</dbReference>
<organism evidence="7 8">
    <name type="scientific">Roseibacillus ishigakijimensis</name>
    <dbReference type="NCBI Taxonomy" id="454146"/>
    <lineage>
        <taxon>Bacteria</taxon>
        <taxon>Pseudomonadati</taxon>
        <taxon>Verrucomicrobiota</taxon>
        <taxon>Verrucomicrobiia</taxon>
        <taxon>Verrucomicrobiales</taxon>
        <taxon>Verrucomicrobiaceae</taxon>
        <taxon>Roseibacillus</taxon>
    </lineage>
</organism>
<dbReference type="AlphaFoldDB" id="A0A934VL02"/>
<dbReference type="NCBIfam" id="TIGR02989">
    <property type="entry name" value="Sig-70_gvs1"/>
    <property type="match status" value="1"/>
</dbReference>
<accession>A0A934VL02</accession>
<dbReference type="SUPFAM" id="SSF88659">
    <property type="entry name" value="Sigma3 and sigma4 domains of RNA polymerase sigma factors"/>
    <property type="match status" value="1"/>
</dbReference>
<dbReference type="GO" id="GO:0003677">
    <property type="term" value="F:DNA binding"/>
    <property type="evidence" value="ECO:0007669"/>
    <property type="project" value="InterPro"/>
</dbReference>
<evidence type="ECO:0000256" key="3">
    <source>
        <dbReference type="ARBA" id="ARBA00023082"/>
    </source>
</evidence>
<dbReference type="GO" id="GO:0016987">
    <property type="term" value="F:sigma factor activity"/>
    <property type="evidence" value="ECO:0007669"/>
    <property type="project" value="UniProtKB-KW"/>
</dbReference>
<keyword evidence="2" id="KW-0805">Transcription regulation</keyword>
<keyword evidence="8" id="KW-1185">Reference proteome</keyword>
<evidence type="ECO:0000259" key="5">
    <source>
        <dbReference type="Pfam" id="PF04542"/>
    </source>
</evidence>
<comment type="caution">
    <text evidence="7">The sequence shown here is derived from an EMBL/GenBank/DDBJ whole genome shotgun (WGS) entry which is preliminary data.</text>
</comment>
<protein>
    <submittedName>
        <fullName evidence="7">Sigma-70 family RNA polymerase sigma factor</fullName>
    </submittedName>
</protein>
<proteinExistence type="inferred from homology"/>